<reference evidence="1 2" key="1">
    <citation type="journal article" date="2019" name="Sci. Rep.">
        <title>Orb-weaving spider Araneus ventricosus genome elucidates the spidroin gene catalogue.</title>
        <authorList>
            <person name="Kono N."/>
            <person name="Nakamura H."/>
            <person name="Ohtoshi R."/>
            <person name="Moran D.A.P."/>
            <person name="Shinohara A."/>
            <person name="Yoshida Y."/>
            <person name="Fujiwara M."/>
            <person name="Mori M."/>
            <person name="Tomita M."/>
            <person name="Arakawa K."/>
        </authorList>
    </citation>
    <scope>NUCLEOTIDE SEQUENCE [LARGE SCALE GENOMIC DNA]</scope>
</reference>
<sequence>KILNLKILNSKKILNLKILNSKKILNLKIINPKKVFLIVVKVFLQDRRLNWEY</sequence>
<protein>
    <submittedName>
        <fullName evidence="1">Uncharacterized protein</fullName>
    </submittedName>
</protein>
<organism evidence="1 2">
    <name type="scientific">Araneus ventricosus</name>
    <name type="common">Orbweaver spider</name>
    <name type="synonym">Epeira ventricosa</name>
    <dbReference type="NCBI Taxonomy" id="182803"/>
    <lineage>
        <taxon>Eukaryota</taxon>
        <taxon>Metazoa</taxon>
        <taxon>Ecdysozoa</taxon>
        <taxon>Arthropoda</taxon>
        <taxon>Chelicerata</taxon>
        <taxon>Arachnida</taxon>
        <taxon>Araneae</taxon>
        <taxon>Araneomorphae</taxon>
        <taxon>Entelegynae</taxon>
        <taxon>Araneoidea</taxon>
        <taxon>Araneidae</taxon>
        <taxon>Araneus</taxon>
    </lineage>
</organism>
<evidence type="ECO:0000313" key="2">
    <source>
        <dbReference type="Proteomes" id="UP000499080"/>
    </source>
</evidence>
<feature type="non-terminal residue" evidence="1">
    <location>
        <position position="53"/>
    </location>
</feature>
<name>A0A4Y2UKY9_ARAVE</name>
<proteinExistence type="predicted"/>
<gene>
    <name evidence="1" type="ORF">AVEN_79263_1</name>
</gene>
<comment type="caution">
    <text evidence="1">The sequence shown here is derived from an EMBL/GenBank/DDBJ whole genome shotgun (WGS) entry which is preliminary data.</text>
</comment>
<evidence type="ECO:0000313" key="1">
    <source>
        <dbReference type="EMBL" id="GBO13715.1"/>
    </source>
</evidence>
<accession>A0A4Y2UKY9</accession>
<dbReference type="Proteomes" id="UP000499080">
    <property type="component" value="Unassembled WGS sequence"/>
</dbReference>
<dbReference type="AlphaFoldDB" id="A0A4Y2UKY9"/>
<dbReference type="EMBL" id="BGPR01037975">
    <property type="protein sequence ID" value="GBO13715.1"/>
    <property type="molecule type" value="Genomic_DNA"/>
</dbReference>
<feature type="non-terminal residue" evidence="1">
    <location>
        <position position="1"/>
    </location>
</feature>
<keyword evidence="2" id="KW-1185">Reference proteome</keyword>